<organism evidence="3 4">
    <name type="scientific">Oleomonas cavernae</name>
    <dbReference type="NCBI Taxonomy" id="2320859"/>
    <lineage>
        <taxon>Bacteria</taxon>
        <taxon>Pseudomonadati</taxon>
        <taxon>Pseudomonadota</taxon>
        <taxon>Alphaproteobacteria</taxon>
        <taxon>Acetobacterales</taxon>
        <taxon>Acetobacteraceae</taxon>
        <taxon>Oleomonas</taxon>
    </lineage>
</organism>
<dbReference type="CDD" id="cd16329">
    <property type="entry name" value="LolA_like"/>
    <property type="match status" value="1"/>
</dbReference>
<accession>A0A418WAK3</accession>
<evidence type="ECO:0000256" key="1">
    <source>
        <dbReference type="SAM" id="Phobius"/>
    </source>
</evidence>
<keyword evidence="1" id="KW-0812">Transmembrane</keyword>
<keyword evidence="1" id="KW-1133">Transmembrane helix</keyword>
<reference evidence="3 4" key="1">
    <citation type="submission" date="2018-09" db="EMBL/GenBank/DDBJ databases">
        <authorList>
            <person name="Zhu H."/>
        </authorList>
    </citation>
    <scope>NUCLEOTIDE SEQUENCE [LARGE SCALE GENOMIC DNA]</scope>
    <source>
        <strain evidence="3 4">K1W22B-8</strain>
    </source>
</reference>
<dbReference type="Gene3D" id="2.50.20.10">
    <property type="entry name" value="Lipoprotein localisation LolA/LolB/LppX"/>
    <property type="match status" value="1"/>
</dbReference>
<sequence>MLVGAVSMNGQTRWYIEAYRHGIGSIRLPLFICVTMAAVSAAAAVFELWPLALPAGVLCLTQAADCRSRLREYAILRRLLALGRIEPAWRFARRNRQSLCQRSTMRAAWRDATGDDTLPAFYRDLGYRWRHFVPDELFTRHSLVLSGRFWLCAFSLGLIRRPGPFVGGPPRPAAAAPFALRQRRIAAACAFTGFVAVAIWASVSLADGASGRAIMDEVAARHDLPHEFAVEAMLIKGADGREARRVFRRYARAFGPSAYRYLLTVDEPASVHGTAVLTWQRPGEPDDQWTYLPALSVLKRVIGGGRRSSFAGSDFTHEDLVNEDRDDYTYVREGDEAIAGAAVFVVTATPTADIADDSSYAFRRLYIRQDNYLIVETRYYERGSGRPLKTFTVEEAEPVTARAWRPRVAVMTDLVTGGSTRVTTVSRSIAADSVPEDVFSHRFLESRAHL</sequence>
<evidence type="ECO:0000313" key="3">
    <source>
        <dbReference type="EMBL" id="RJF86976.1"/>
    </source>
</evidence>
<dbReference type="Proteomes" id="UP000284605">
    <property type="component" value="Unassembled WGS sequence"/>
</dbReference>
<proteinExistence type="predicted"/>
<name>A0A418WAK3_9PROT</name>
<evidence type="ECO:0000313" key="4">
    <source>
        <dbReference type="Proteomes" id="UP000284605"/>
    </source>
</evidence>
<feature type="transmembrane region" description="Helical" evidence="1">
    <location>
        <begin position="28"/>
        <end position="46"/>
    </location>
</feature>
<feature type="domain" description="Uncharacterized protein TP-0789" evidence="2">
    <location>
        <begin position="260"/>
        <end position="445"/>
    </location>
</feature>
<comment type="caution">
    <text evidence="3">The sequence shown here is derived from an EMBL/GenBank/DDBJ whole genome shotgun (WGS) entry which is preliminary data.</text>
</comment>
<protein>
    <submittedName>
        <fullName evidence="3">Outer membrane lipoprotein-sorting protein</fullName>
    </submittedName>
</protein>
<dbReference type="EMBL" id="QYUK01000011">
    <property type="protein sequence ID" value="RJF86976.1"/>
    <property type="molecule type" value="Genomic_DNA"/>
</dbReference>
<dbReference type="InterPro" id="IPR033399">
    <property type="entry name" value="TP_0789-like"/>
</dbReference>
<dbReference type="AlphaFoldDB" id="A0A418WAK3"/>
<keyword evidence="4" id="KW-1185">Reference proteome</keyword>
<evidence type="ECO:0000259" key="2">
    <source>
        <dbReference type="Pfam" id="PF17131"/>
    </source>
</evidence>
<keyword evidence="3" id="KW-0449">Lipoprotein</keyword>
<keyword evidence="1" id="KW-0472">Membrane</keyword>
<gene>
    <name evidence="3" type="ORF">D3874_08065</name>
</gene>
<dbReference type="Pfam" id="PF17131">
    <property type="entry name" value="LolA_like"/>
    <property type="match status" value="1"/>
</dbReference>